<proteinExistence type="predicted"/>
<sequence length="115" mass="13092">MLNLRDGVFRVLCKTSFHQIKRFITRQKSKFLILSGKTTLGRPPSSMCFTAWVVQNCKQDLLCFFFLIKECFPSSIKARVVECMISSCPVNSLSHLSHGFLQILQSYHGATCQIV</sequence>
<reference evidence="1 2" key="1">
    <citation type="submission" date="2021-06" db="EMBL/GenBank/DDBJ databases">
        <authorList>
            <person name="Palmer J.M."/>
        </authorList>
    </citation>
    <scope>NUCLEOTIDE SEQUENCE [LARGE SCALE GENOMIC DNA]</scope>
    <source>
        <strain evidence="1 2">CL_MEX2019</strain>
        <tissue evidence="1">Muscle</tissue>
    </source>
</reference>
<name>A0ABU7E7K2_9TELE</name>
<evidence type="ECO:0000313" key="1">
    <source>
        <dbReference type="EMBL" id="MED6283204.1"/>
    </source>
</evidence>
<dbReference type="Proteomes" id="UP001352852">
    <property type="component" value="Unassembled WGS sequence"/>
</dbReference>
<evidence type="ECO:0000313" key="2">
    <source>
        <dbReference type="Proteomes" id="UP001352852"/>
    </source>
</evidence>
<organism evidence="1 2">
    <name type="scientific">Characodon lateralis</name>
    <dbReference type="NCBI Taxonomy" id="208331"/>
    <lineage>
        <taxon>Eukaryota</taxon>
        <taxon>Metazoa</taxon>
        <taxon>Chordata</taxon>
        <taxon>Craniata</taxon>
        <taxon>Vertebrata</taxon>
        <taxon>Euteleostomi</taxon>
        <taxon>Actinopterygii</taxon>
        <taxon>Neopterygii</taxon>
        <taxon>Teleostei</taxon>
        <taxon>Neoteleostei</taxon>
        <taxon>Acanthomorphata</taxon>
        <taxon>Ovalentaria</taxon>
        <taxon>Atherinomorphae</taxon>
        <taxon>Cyprinodontiformes</taxon>
        <taxon>Goodeidae</taxon>
        <taxon>Characodon</taxon>
    </lineage>
</organism>
<keyword evidence="2" id="KW-1185">Reference proteome</keyword>
<accession>A0ABU7E7K2</accession>
<protein>
    <submittedName>
        <fullName evidence="1">Uncharacterized protein</fullName>
    </submittedName>
</protein>
<dbReference type="EMBL" id="JAHUTJ010049514">
    <property type="protein sequence ID" value="MED6283204.1"/>
    <property type="molecule type" value="Genomic_DNA"/>
</dbReference>
<comment type="caution">
    <text evidence="1">The sequence shown here is derived from an EMBL/GenBank/DDBJ whole genome shotgun (WGS) entry which is preliminary data.</text>
</comment>
<gene>
    <name evidence="1" type="ORF">CHARACLAT_006416</name>
</gene>